<accession>A0A198A008</accession>
<keyword evidence="1" id="KW-1133">Transmembrane helix</keyword>
<sequence>MLPLPWKTYAKCFKMGALSAMEYRVDFFIRLFSGALPIVIQCYLWTSIFRNSSSATVFDYTYSQMIAYSILAILTSTVVAAGFEREIATDVKEGSLNKFIVQPISYFYFRVFKFLGDKSIRIAVLVVINAIVIAILHVTLDFQLMWQAVIGYLIVIPLSLLLNFSIYYCISAISFWVIEAWGIFATFTLLAGIASGSMFPIDIFNAPVQRVLEWLPFQYVIYFPVNILSGKVSGISIMSGMSIQLIWLVVFLFVSKLLWQAGMRRYEAVGG</sequence>
<dbReference type="Pfam" id="PF06182">
    <property type="entry name" value="ABC2_membrane_6"/>
    <property type="match status" value="1"/>
</dbReference>
<dbReference type="Proteomes" id="UP000078454">
    <property type="component" value="Unassembled WGS sequence"/>
</dbReference>
<feature type="transmembrane region" description="Helical" evidence="1">
    <location>
        <begin position="221"/>
        <end position="254"/>
    </location>
</feature>
<organism evidence="2 3">
    <name type="scientific">Paenibacillus oryzisoli</name>
    <dbReference type="NCBI Taxonomy" id="1850517"/>
    <lineage>
        <taxon>Bacteria</taxon>
        <taxon>Bacillati</taxon>
        <taxon>Bacillota</taxon>
        <taxon>Bacilli</taxon>
        <taxon>Bacillales</taxon>
        <taxon>Paenibacillaceae</taxon>
        <taxon>Paenibacillus</taxon>
    </lineage>
</organism>
<evidence type="ECO:0000313" key="3">
    <source>
        <dbReference type="Proteomes" id="UP000078454"/>
    </source>
</evidence>
<dbReference type="InterPro" id="IPR010390">
    <property type="entry name" value="ABC-2_transporter-like"/>
</dbReference>
<dbReference type="PANTHER" id="PTHR36832:SF1">
    <property type="entry name" value="SLR1174 PROTEIN"/>
    <property type="match status" value="1"/>
</dbReference>
<dbReference type="AlphaFoldDB" id="A0A198A008"/>
<keyword evidence="1" id="KW-0812">Transmembrane</keyword>
<name>A0A198A008_9BACL</name>
<feature type="transmembrane region" description="Helical" evidence="1">
    <location>
        <begin position="180"/>
        <end position="201"/>
    </location>
</feature>
<dbReference type="STRING" id="1850517.A8708_13235"/>
<dbReference type="EMBL" id="LYPB01000090">
    <property type="protein sequence ID" value="OAS14353.1"/>
    <property type="molecule type" value="Genomic_DNA"/>
</dbReference>
<feature type="transmembrane region" description="Helical" evidence="1">
    <location>
        <begin position="120"/>
        <end position="138"/>
    </location>
</feature>
<feature type="transmembrane region" description="Helical" evidence="1">
    <location>
        <begin position="66"/>
        <end position="83"/>
    </location>
</feature>
<dbReference type="OrthoDB" id="8582979at2"/>
<keyword evidence="3" id="KW-1185">Reference proteome</keyword>
<keyword evidence="1" id="KW-0472">Membrane</keyword>
<evidence type="ECO:0008006" key="4">
    <source>
        <dbReference type="Google" id="ProtNLM"/>
    </source>
</evidence>
<evidence type="ECO:0000313" key="2">
    <source>
        <dbReference type="EMBL" id="OAS14353.1"/>
    </source>
</evidence>
<feature type="transmembrane region" description="Helical" evidence="1">
    <location>
        <begin position="27"/>
        <end position="46"/>
    </location>
</feature>
<feature type="transmembrane region" description="Helical" evidence="1">
    <location>
        <begin position="144"/>
        <end position="168"/>
    </location>
</feature>
<proteinExistence type="predicted"/>
<evidence type="ECO:0000256" key="1">
    <source>
        <dbReference type="SAM" id="Phobius"/>
    </source>
</evidence>
<comment type="caution">
    <text evidence="2">The sequence shown here is derived from an EMBL/GenBank/DDBJ whole genome shotgun (WGS) entry which is preliminary data.</text>
</comment>
<gene>
    <name evidence="2" type="ORF">A8708_13235</name>
</gene>
<dbReference type="PANTHER" id="PTHR36832">
    <property type="entry name" value="SLR1174 PROTEIN-RELATED"/>
    <property type="match status" value="1"/>
</dbReference>
<protein>
    <recommendedName>
        <fullName evidence="4">ABC transporter permease</fullName>
    </recommendedName>
</protein>
<dbReference type="RefSeq" id="WP_068669890.1">
    <property type="nucleotide sequence ID" value="NZ_LYPB01000090.1"/>
</dbReference>
<reference evidence="2 3" key="1">
    <citation type="submission" date="2016-05" db="EMBL/GenBank/DDBJ databases">
        <title>Paenibacillus sp. 1ZS3-15 nov., isolated from the rhizosphere soil.</title>
        <authorList>
            <person name="Zhang X.X."/>
            <person name="Zhang J."/>
        </authorList>
    </citation>
    <scope>NUCLEOTIDE SEQUENCE [LARGE SCALE GENOMIC DNA]</scope>
    <source>
        <strain evidence="2 3">1ZS3-15</strain>
    </source>
</reference>